<protein>
    <submittedName>
        <fullName evidence="3">Spore coat protein U domain-containing protein</fullName>
    </submittedName>
</protein>
<keyword evidence="3" id="KW-0946">Virion</keyword>
<evidence type="ECO:0000256" key="1">
    <source>
        <dbReference type="SAM" id="SignalP"/>
    </source>
</evidence>
<dbReference type="PANTHER" id="PTHR37089:SF3">
    <property type="entry name" value="EXPORTED PROTEIN"/>
    <property type="match status" value="1"/>
</dbReference>
<proteinExistence type="predicted"/>
<comment type="caution">
    <text evidence="3">The sequence shown here is derived from an EMBL/GenBank/DDBJ whole genome shotgun (WGS) entry which is preliminary data.</text>
</comment>
<feature type="domain" description="Spore coat protein U/FanG" evidence="2">
    <location>
        <begin position="33"/>
        <end position="168"/>
    </location>
</feature>
<organism evidence="3 4">
    <name type="scientific">Halovulum dunhuangense</name>
    <dbReference type="NCBI Taxonomy" id="1505036"/>
    <lineage>
        <taxon>Bacteria</taxon>
        <taxon>Pseudomonadati</taxon>
        <taxon>Pseudomonadota</taxon>
        <taxon>Alphaproteobacteria</taxon>
        <taxon>Rhodobacterales</taxon>
        <taxon>Paracoccaceae</taxon>
        <taxon>Halovulum</taxon>
    </lineage>
</organism>
<dbReference type="SMART" id="SM00972">
    <property type="entry name" value="SCPU"/>
    <property type="match status" value="1"/>
</dbReference>
<evidence type="ECO:0000313" key="4">
    <source>
        <dbReference type="Proteomes" id="UP000572377"/>
    </source>
</evidence>
<dbReference type="InterPro" id="IPR008966">
    <property type="entry name" value="Adhesion_dom_sf"/>
</dbReference>
<sequence>MKTINKNVLVALAAGSMVMGALPVLAASQTAPGSMTVSATVVRSCSVSADALSFGNIDDAGTPVEVSADVTVSCGSANENDAVTIAFSGGLNPDGTTTRQMVSANDANNYIAYTLSEATNGVTPIAIDGTVQPATSDGGVTYTKTIYGQTQSGAAAVAGSYSDTVTLTVTYDDAYVAPQG</sequence>
<evidence type="ECO:0000259" key="2">
    <source>
        <dbReference type="Pfam" id="PF05229"/>
    </source>
</evidence>
<name>A0A849L6G3_9RHOB</name>
<keyword evidence="1" id="KW-0732">Signal</keyword>
<dbReference type="PANTHER" id="PTHR37089">
    <property type="entry name" value="PROTEIN U-RELATED"/>
    <property type="match status" value="1"/>
</dbReference>
<dbReference type="RefSeq" id="WP_171326897.1">
    <property type="nucleotide sequence ID" value="NZ_JABFBC010000004.1"/>
</dbReference>
<evidence type="ECO:0000313" key="3">
    <source>
        <dbReference type="EMBL" id="NNU82035.1"/>
    </source>
</evidence>
<dbReference type="Pfam" id="PF05229">
    <property type="entry name" value="SCPU"/>
    <property type="match status" value="1"/>
</dbReference>
<dbReference type="AlphaFoldDB" id="A0A849L6G3"/>
<gene>
    <name evidence="3" type="ORF">HMH01_16475</name>
</gene>
<dbReference type="SUPFAM" id="SSF49401">
    <property type="entry name" value="Bacterial adhesins"/>
    <property type="match status" value="1"/>
</dbReference>
<keyword evidence="4" id="KW-1185">Reference proteome</keyword>
<feature type="signal peptide" evidence="1">
    <location>
        <begin position="1"/>
        <end position="26"/>
    </location>
</feature>
<dbReference type="InterPro" id="IPR007893">
    <property type="entry name" value="Spore_coat_U/FanG"/>
</dbReference>
<dbReference type="EMBL" id="JABFBC010000004">
    <property type="protein sequence ID" value="NNU82035.1"/>
    <property type="molecule type" value="Genomic_DNA"/>
</dbReference>
<accession>A0A849L6G3</accession>
<dbReference type="InterPro" id="IPR053167">
    <property type="entry name" value="Spore_coat_component"/>
</dbReference>
<reference evidence="3 4" key="1">
    <citation type="submission" date="2020-05" db="EMBL/GenBank/DDBJ databases">
        <title>Gimesia benthica sp. nov., a novel planctomycete isolated from a deep-sea water sample of the Northwest Indian Ocean.</title>
        <authorList>
            <person name="Wang J."/>
            <person name="Ruan C."/>
            <person name="Song L."/>
            <person name="Zhu Y."/>
            <person name="Li A."/>
            <person name="Zheng X."/>
            <person name="Wang L."/>
            <person name="Lu Z."/>
            <person name="Huang Y."/>
            <person name="Du W."/>
            <person name="Zhou Y."/>
            <person name="Huang L."/>
            <person name="Dai X."/>
        </authorList>
    </citation>
    <scope>NUCLEOTIDE SEQUENCE [LARGE SCALE GENOMIC DNA]</scope>
    <source>
        <strain evidence="3 4">YYQ-30</strain>
    </source>
</reference>
<keyword evidence="3" id="KW-0167">Capsid protein</keyword>
<feature type="chain" id="PRO_5032273471" evidence="1">
    <location>
        <begin position="27"/>
        <end position="180"/>
    </location>
</feature>
<dbReference type="Proteomes" id="UP000572377">
    <property type="component" value="Unassembled WGS sequence"/>
</dbReference>